<comment type="caution">
    <text evidence="2">The sequence shown here is derived from an EMBL/GenBank/DDBJ whole genome shotgun (WGS) entry which is preliminary data.</text>
</comment>
<keyword evidence="3" id="KW-1185">Reference proteome</keyword>
<evidence type="ECO:0000313" key="3">
    <source>
        <dbReference type="Proteomes" id="UP000482800"/>
    </source>
</evidence>
<dbReference type="EMBL" id="BLPF01000001">
    <property type="protein sequence ID" value="GFJ79425.1"/>
    <property type="molecule type" value="Genomic_DNA"/>
</dbReference>
<dbReference type="InterPro" id="IPR036806">
    <property type="entry name" value="YozE_SAM-like_sf"/>
</dbReference>
<dbReference type="RefSeq" id="WP_218579040.1">
    <property type="nucleotide sequence ID" value="NZ_BAABGO010000001.1"/>
</dbReference>
<accession>A0A6V8KFA9</accession>
<reference evidence="2 3" key="1">
    <citation type="submission" date="2020-03" db="EMBL/GenBank/DDBJ databases">
        <title>Whole genome shotgun sequence of Phytohabitans houttuyneae NBRC 108639.</title>
        <authorList>
            <person name="Komaki H."/>
            <person name="Tamura T."/>
        </authorList>
    </citation>
    <scope>NUCLEOTIDE SEQUENCE [LARGE SCALE GENOMIC DNA]</scope>
    <source>
        <strain evidence="2 3">NBRC 108639</strain>
    </source>
</reference>
<reference evidence="2 3" key="2">
    <citation type="submission" date="2020-03" db="EMBL/GenBank/DDBJ databases">
        <authorList>
            <person name="Ichikawa N."/>
            <person name="Kimura A."/>
            <person name="Kitahashi Y."/>
            <person name="Uohara A."/>
        </authorList>
    </citation>
    <scope>NUCLEOTIDE SEQUENCE [LARGE SCALE GENOMIC DNA]</scope>
    <source>
        <strain evidence="2 3">NBRC 108639</strain>
    </source>
</reference>
<protein>
    <recommendedName>
        <fullName evidence="1">YozE SAM-like domain-containing protein</fullName>
    </recommendedName>
</protein>
<evidence type="ECO:0000259" key="1">
    <source>
        <dbReference type="Pfam" id="PF06855"/>
    </source>
</evidence>
<dbReference type="Gene3D" id="1.10.150.260">
    <property type="entry name" value="YozE SAM-like"/>
    <property type="match status" value="1"/>
</dbReference>
<sequence>MADDMTEDDIRRIPAEYKQQLAAAQEEAIRTRDEKLRRAAAAGWKQVELVELTGYSRETVRQALNPDAREQTVGASAGRRVAQKTASFRDWLRTRKDENTPVGDLARDVFADGSWPRGPGSLRRYEQHLKGLGADPGAVEALREAWRQYELEAGAGETE</sequence>
<dbReference type="InterPro" id="IPR023089">
    <property type="entry name" value="YozE_SAM-like"/>
</dbReference>
<dbReference type="AlphaFoldDB" id="A0A6V8KFA9"/>
<name>A0A6V8KFA9_9ACTN</name>
<dbReference type="Proteomes" id="UP000482800">
    <property type="component" value="Unassembled WGS sequence"/>
</dbReference>
<evidence type="ECO:0000313" key="2">
    <source>
        <dbReference type="EMBL" id="GFJ79425.1"/>
    </source>
</evidence>
<dbReference type="Pfam" id="PF06855">
    <property type="entry name" value="YozE_SAM_like"/>
    <property type="match status" value="1"/>
</dbReference>
<proteinExistence type="predicted"/>
<gene>
    <name evidence="2" type="ORF">Phou_036050</name>
</gene>
<dbReference type="SUPFAM" id="SSF140652">
    <property type="entry name" value="YozE-like"/>
    <property type="match status" value="1"/>
</dbReference>
<feature type="domain" description="YozE SAM-like" evidence="1">
    <location>
        <begin position="87"/>
        <end position="150"/>
    </location>
</feature>
<organism evidence="2 3">
    <name type="scientific">Phytohabitans houttuyneae</name>
    <dbReference type="NCBI Taxonomy" id="1076126"/>
    <lineage>
        <taxon>Bacteria</taxon>
        <taxon>Bacillati</taxon>
        <taxon>Actinomycetota</taxon>
        <taxon>Actinomycetes</taxon>
        <taxon>Micromonosporales</taxon>
        <taxon>Micromonosporaceae</taxon>
    </lineage>
</organism>